<dbReference type="GO" id="GO:0016853">
    <property type="term" value="F:isomerase activity"/>
    <property type="evidence" value="ECO:0007669"/>
    <property type="project" value="UniProtKB-KW"/>
</dbReference>
<feature type="compositionally biased region" description="Basic and acidic residues" evidence="1">
    <location>
        <begin position="111"/>
        <end position="121"/>
    </location>
</feature>
<dbReference type="RefSeq" id="WP_318622091.1">
    <property type="nucleotide sequence ID" value="NZ_CP137642.1"/>
</dbReference>
<dbReference type="Gene3D" id="6.20.120.40">
    <property type="match status" value="1"/>
</dbReference>
<dbReference type="InterPro" id="IPR025895">
    <property type="entry name" value="LAM_C_dom"/>
</dbReference>
<proteinExistence type="predicted"/>
<keyword evidence="4" id="KW-1185">Reference proteome</keyword>
<dbReference type="Pfam" id="PF12544">
    <property type="entry name" value="LAM_C"/>
    <property type="match status" value="1"/>
</dbReference>
<evidence type="ECO:0000313" key="3">
    <source>
        <dbReference type="EMBL" id="WOX58270.1"/>
    </source>
</evidence>
<dbReference type="AlphaFoldDB" id="A0AAX4FWQ9"/>
<feature type="region of interest" description="Disordered" evidence="1">
    <location>
        <begin position="102"/>
        <end position="121"/>
    </location>
</feature>
<dbReference type="GeneID" id="85732140"/>
<name>A0AAX4FWQ9_9EURY</name>
<accession>A0AAX4FWQ9</accession>
<dbReference type="EMBL" id="CP137642">
    <property type="protein sequence ID" value="WOX58270.1"/>
    <property type="molecule type" value="Genomic_DNA"/>
</dbReference>
<evidence type="ECO:0000259" key="2">
    <source>
        <dbReference type="Pfam" id="PF12544"/>
    </source>
</evidence>
<dbReference type="KEGG" id="mrc:R6Y96_03245"/>
<protein>
    <recommendedName>
        <fullName evidence="2">Lysine-2,3-aminomutase C-terminal domain-containing protein</fullName>
    </recommendedName>
</protein>
<gene>
    <name evidence="3" type="ORF">R6Y96_03245</name>
</gene>
<organism evidence="3 4">
    <name type="scientific">Methanoculleus receptaculi</name>
    <dbReference type="NCBI Taxonomy" id="394967"/>
    <lineage>
        <taxon>Archaea</taxon>
        <taxon>Methanobacteriati</taxon>
        <taxon>Methanobacteriota</taxon>
        <taxon>Stenosarchaea group</taxon>
        <taxon>Methanomicrobia</taxon>
        <taxon>Methanomicrobiales</taxon>
        <taxon>Methanomicrobiaceae</taxon>
        <taxon>Methanoculleus</taxon>
    </lineage>
</organism>
<evidence type="ECO:0000313" key="4">
    <source>
        <dbReference type="Proteomes" id="UP001305652"/>
    </source>
</evidence>
<dbReference type="Proteomes" id="UP001305652">
    <property type="component" value="Chromosome"/>
</dbReference>
<feature type="domain" description="Lysine-2,3-aminomutase C-terminal" evidence="2">
    <location>
        <begin position="7"/>
        <end position="120"/>
    </location>
</feature>
<reference evidence="3 4" key="1">
    <citation type="submission" date="2023-10" db="EMBL/GenBank/DDBJ databases">
        <title>The complete genome sequence of Methanoculleus receptaculi DSM 18860.</title>
        <authorList>
            <person name="Lai S.-J."/>
            <person name="You Y.-T."/>
            <person name="Chen S.-C."/>
        </authorList>
    </citation>
    <scope>NUCLEOTIDE SEQUENCE [LARGE SCALE GENOMIC DNA]</scope>
    <source>
        <strain evidence="3 4">DSM 18860</strain>
    </source>
</reference>
<evidence type="ECO:0000256" key="1">
    <source>
        <dbReference type="SAM" id="MobiDB-lite"/>
    </source>
</evidence>
<sequence length="121" mass="13532">MYEEIGIENLIGHTSGFAVPTYVIDAPGGGKIPVMPQYLISWSTNRVVLRNFEGVITTYREPDSYEPVWCNRKCATCSQYLKVEGADESKAVGIGKLLSEEDPTTALVPENTERFERRNES</sequence>